<dbReference type="KEGG" id="cdep:91089001"/>
<accession>A0AAJ8M2J5</accession>
<sequence>MDNVRMILPAPQSQLSASAGPFGFTQTIPSLLSSIQSPPTSLPTAQAGSSQCYDSTHIRRTVRLETHSISDRHNGRSTGDAESVISQTTQGFLNSEAEWRNRKD</sequence>
<dbReference type="AlphaFoldDB" id="A0AAJ8M2J5"/>
<evidence type="ECO:0000313" key="3">
    <source>
        <dbReference type="Proteomes" id="UP000094043"/>
    </source>
</evidence>
<dbReference type="Proteomes" id="UP000094043">
    <property type="component" value="Chromosome 6"/>
</dbReference>
<feature type="compositionally biased region" description="Polar residues" evidence="1">
    <location>
        <begin position="84"/>
        <end position="93"/>
    </location>
</feature>
<evidence type="ECO:0000256" key="1">
    <source>
        <dbReference type="SAM" id="MobiDB-lite"/>
    </source>
</evidence>
<name>A0AAJ8M2J5_9TREE</name>
<feature type="compositionally biased region" description="Low complexity" evidence="1">
    <location>
        <begin position="34"/>
        <end position="44"/>
    </location>
</feature>
<dbReference type="GeneID" id="91089001"/>
<feature type="compositionally biased region" description="Basic and acidic residues" evidence="1">
    <location>
        <begin position="62"/>
        <end position="74"/>
    </location>
</feature>
<gene>
    <name evidence="2" type="ORF">L203_104791</name>
</gene>
<dbReference type="RefSeq" id="XP_066070265.1">
    <property type="nucleotide sequence ID" value="XM_066214168.1"/>
</dbReference>
<reference evidence="2" key="1">
    <citation type="submission" date="2016-06" db="EMBL/GenBank/DDBJ databases">
        <authorList>
            <person name="Cuomo C."/>
            <person name="Litvintseva A."/>
            <person name="Heitman J."/>
            <person name="Chen Y."/>
            <person name="Sun S."/>
            <person name="Springer D."/>
            <person name="Dromer F."/>
            <person name="Young S."/>
            <person name="Zeng Q."/>
            <person name="Chapman S."/>
            <person name="Gujja S."/>
            <person name="Saif S."/>
            <person name="Birren B."/>
        </authorList>
    </citation>
    <scope>NUCLEOTIDE SEQUENCE</scope>
    <source>
        <strain evidence="2">CBS 7841</strain>
    </source>
</reference>
<proteinExistence type="predicted"/>
<dbReference type="EMBL" id="CP143789">
    <property type="protein sequence ID" value="WVN89565.1"/>
    <property type="molecule type" value="Genomic_DNA"/>
</dbReference>
<reference evidence="2" key="2">
    <citation type="journal article" date="2022" name="Elife">
        <title>Obligate sexual reproduction of a homothallic fungus closely related to the Cryptococcus pathogenic species complex.</title>
        <authorList>
            <person name="Passer A.R."/>
            <person name="Clancey S.A."/>
            <person name="Shea T."/>
            <person name="David-Palma M."/>
            <person name="Averette A.F."/>
            <person name="Boekhout T."/>
            <person name="Porcel B.M."/>
            <person name="Nowrousian M."/>
            <person name="Cuomo C.A."/>
            <person name="Sun S."/>
            <person name="Heitman J."/>
            <person name="Coelho M.A."/>
        </authorList>
    </citation>
    <scope>NUCLEOTIDE SEQUENCE</scope>
    <source>
        <strain evidence="2">CBS 7841</strain>
    </source>
</reference>
<protein>
    <submittedName>
        <fullName evidence="2">Uncharacterized protein</fullName>
    </submittedName>
</protein>
<organism evidence="2 3">
    <name type="scientific">Cryptococcus depauperatus CBS 7841</name>
    <dbReference type="NCBI Taxonomy" id="1295531"/>
    <lineage>
        <taxon>Eukaryota</taxon>
        <taxon>Fungi</taxon>
        <taxon>Dikarya</taxon>
        <taxon>Basidiomycota</taxon>
        <taxon>Agaricomycotina</taxon>
        <taxon>Tremellomycetes</taxon>
        <taxon>Tremellales</taxon>
        <taxon>Cryptococcaceae</taxon>
        <taxon>Cryptococcus</taxon>
    </lineage>
</organism>
<reference evidence="2" key="3">
    <citation type="submission" date="2024-01" db="EMBL/GenBank/DDBJ databases">
        <authorList>
            <person name="Coelho M.A."/>
            <person name="David-Palma M."/>
            <person name="Shea T."/>
            <person name="Sun S."/>
            <person name="Cuomo C.A."/>
            <person name="Heitman J."/>
        </authorList>
    </citation>
    <scope>NUCLEOTIDE SEQUENCE</scope>
    <source>
        <strain evidence="2">CBS 7841</strain>
    </source>
</reference>
<feature type="region of interest" description="Disordered" evidence="1">
    <location>
        <begin position="34"/>
        <end position="104"/>
    </location>
</feature>
<keyword evidence="3" id="KW-1185">Reference proteome</keyword>
<evidence type="ECO:0000313" key="2">
    <source>
        <dbReference type="EMBL" id="WVN89565.1"/>
    </source>
</evidence>